<dbReference type="SUPFAM" id="SSF52058">
    <property type="entry name" value="L domain-like"/>
    <property type="match status" value="2"/>
</dbReference>
<evidence type="ECO:0000256" key="6">
    <source>
        <dbReference type="SAM" id="MobiDB-lite"/>
    </source>
</evidence>
<dbReference type="InterPro" id="IPR001611">
    <property type="entry name" value="Leu-rich_rpt"/>
</dbReference>
<organism evidence="7">
    <name type="scientific">Trypanosoma congolense (strain IL3000)</name>
    <dbReference type="NCBI Taxonomy" id="1068625"/>
    <lineage>
        <taxon>Eukaryota</taxon>
        <taxon>Discoba</taxon>
        <taxon>Euglenozoa</taxon>
        <taxon>Kinetoplastea</taxon>
        <taxon>Metakinetoplastina</taxon>
        <taxon>Trypanosomatida</taxon>
        <taxon>Trypanosomatidae</taxon>
        <taxon>Trypanosoma</taxon>
        <taxon>Nannomonas</taxon>
    </lineage>
</organism>
<dbReference type="EMBL" id="HE575320">
    <property type="protein sequence ID" value="CCC91238.1"/>
    <property type="molecule type" value="Genomic_DNA"/>
</dbReference>
<reference evidence="7" key="1">
    <citation type="journal article" date="2012" name="Proc. Natl. Acad. Sci. U.S.A.">
        <title>Antigenic diversity is generated by distinct evolutionary mechanisms in African trypanosome species.</title>
        <authorList>
            <person name="Jackson A.P."/>
            <person name="Berry A."/>
            <person name="Aslett M."/>
            <person name="Allison H.C."/>
            <person name="Burton P."/>
            <person name="Vavrova-Anderson J."/>
            <person name="Brown R."/>
            <person name="Browne H."/>
            <person name="Corton N."/>
            <person name="Hauser H."/>
            <person name="Gamble J."/>
            <person name="Gilderthorp R."/>
            <person name="Marcello L."/>
            <person name="McQuillan J."/>
            <person name="Otto T.D."/>
            <person name="Quail M.A."/>
            <person name="Sanders M.J."/>
            <person name="van Tonder A."/>
            <person name="Ginger M.L."/>
            <person name="Field M.C."/>
            <person name="Barry J.D."/>
            <person name="Hertz-Fowler C."/>
            <person name="Berriman M."/>
        </authorList>
    </citation>
    <scope>NUCLEOTIDE SEQUENCE</scope>
    <source>
        <strain evidence="7">IL3000</strain>
    </source>
</reference>
<proteinExistence type="predicted"/>
<evidence type="ECO:0000256" key="4">
    <source>
        <dbReference type="ARBA" id="ARBA00023069"/>
    </source>
</evidence>
<dbReference type="Gene3D" id="3.80.10.10">
    <property type="entry name" value="Ribonuclease Inhibitor"/>
    <property type="match status" value="2"/>
</dbReference>
<dbReference type="PROSITE" id="PS51450">
    <property type="entry name" value="LRR"/>
    <property type="match status" value="2"/>
</dbReference>
<feature type="region of interest" description="Disordered" evidence="6">
    <location>
        <begin position="431"/>
        <end position="450"/>
    </location>
</feature>
<name>G0UPC7_TRYCI</name>
<gene>
    <name evidence="7" type="ORF">TCIL3000_7_370</name>
</gene>
<evidence type="ECO:0000313" key="7">
    <source>
        <dbReference type="EMBL" id="CCC91238.1"/>
    </source>
</evidence>
<keyword evidence="2" id="KW-0433">Leucine-rich repeat</keyword>
<feature type="compositionally biased region" description="Polar residues" evidence="6">
    <location>
        <begin position="546"/>
        <end position="559"/>
    </location>
</feature>
<dbReference type="InterPro" id="IPR050576">
    <property type="entry name" value="Cilia_flagella_integrity"/>
</dbReference>
<dbReference type="PANTHER" id="PTHR45973">
    <property type="entry name" value="PROTEIN PHOSPHATASE 1 REGULATORY SUBUNIT SDS22-RELATED"/>
    <property type="match status" value="1"/>
</dbReference>
<dbReference type="VEuPathDB" id="TriTrypDB:TcIL3000_7_370"/>
<keyword evidence="5" id="KW-0966">Cell projection</keyword>
<protein>
    <submittedName>
        <fullName evidence="7">Uncharacterized protein</fullName>
    </submittedName>
</protein>
<keyword evidence="4" id="KW-0969">Cilium</keyword>
<accession>G0UPC7</accession>
<evidence type="ECO:0000256" key="2">
    <source>
        <dbReference type="ARBA" id="ARBA00022614"/>
    </source>
</evidence>
<dbReference type="AlphaFoldDB" id="G0UPC7"/>
<evidence type="ECO:0000256" key="1">
    <source>
        <dbReference type="ARBA" id="ARBA00004138"/>
    </source>
</evidence>
<dbReference type="PANTHER" id="PTHR45973:SF9">
    <property type="entry name" value="LEUCINE-RICH REPEAT-CONTAINING PROTEIN 46"/>
    <property type="match status" value="1"/>
</dbReference>
<evidence type="ECO:0000256" key="3">
    <source>
        <dbReference type="ARBA" id="ARBA00022737"/>
    </source>
</evidence>
<feature type="region of interest" description="Disordered" evidence="6">
    <location>
        <begin position="490"/>
        <end position="559"/>
    </location>
</feature>
<dbReference type="InterPro" id="IPR032675">
    <property type="entry name" value="LRR_dom_sf"/>
</dbReference>
<sequence>MTRDPPSTTITTDVIKQICVKTGFYRNPVCNEKLYLHNKGFDSIEEGAFDPYTDVKVLWLEGNAFRVIPCGRDCISDKLQQRATKGNEDAACDNSRTTGGSCCRSVYVDCCADWLEKSGGECQDAAACLGNEVPDAQHGSGATNTSGEAAGGGSDVFMSLYPTLRQLYLHNNALRQMPDLSRFHMLDSVNLSSNCIHSVEVHCDTFNSRVEHYEEEVQARSKALVANSKSMQRELNNTAAACEHPQPEQSGTDTRISTVTVDEKASTSGCEGGATGAVDALAREEELAAWRRRLDAYMNFCPHKPLDECAYGNRPEDIPYEFRSPCSSLRTLNIASNYLNSVSEIMQLLCYKNLSVLDLSNNLLEDGESVLLVLERLKRLRSLKLSGNPLVRTLPRYRKTVLARCGRLLHLDDRPVFDAERRLVTAWARGGDEAEKEERQRMKKEEKQKHLRQLREFRELLGRLTINGSGEQEARVVSMERRGEQRSIIEANSNHAGNSADGDDDCTSSETGDDEYEEPSSAANSGDNCRVSRGGVSPAPAAHRVLSSNFSSRSDVQRETTLNAEAHECNCPIGENDDDIFIPPRNP</sequence>
<comment type="subcellular location">
    <subcellularLocation>
        <location evidence="1">Cell projection</location>
        <location evidence="1">Cilium</location>
    </subcellularLocation>
</comment>
<feature type="compositionally biased region" description="Acidic residues" evidence="6">
    <location>
        <begin position="501"/>
        <end position="518"/>
    </location>
</feature>
<evidence type="ECO:0000256" key="5">
    <source>
        <dbReference type="ARBA" id="ARBA00023273"/>
    </source>
</evidence>
<keyword evidence="3" id="KW-0677">Repeat</keyword>